<comment type="caution">
    <text evidence="1">The sequence shown here is derived from an EMBL/GenBank/DDBJ whole genome shotgun (WGS) entry which is preliminary data.</text>
</comment>
<dbReference type="AlphaFoldDB" id="A0A660LID7"/>
<protein>
    <submittedName>
        <fullName evidence="1">Uncharacterized protein</fullName>
    </submittedName>
</protein>
<keyword evidence="2" id="KW-1185">Reference proteome</keyword>
<gene>
    <name evidence="1" type="ORF">C8N24_3614</name>
</gene>
<reference evidence="1 2" key="1">
    <citation type="submission" date="2018-10" db="EMBL/GenBank/DDBJ databases">
        <title>Genomic Encyclopedia of Archaeal and Bacterial Type Strains, Phase II (KMG-II): from individual species to whole genera.</title>
        <authorList>
            <person name="Goeker M."/>
        </authorList>
    </citation>
    <scope>NUCLEOTIDE SEQUENCE [LARGE SCALE GENOMIC DNA]</scope>
    <source>
        <strain evidence="1 2">DSM 14954</strain>
    </source>
</reference>
<proteinExistence type="predicted"/>
<accession>A0A660LID7</accession>
<evidence type="ECO:0000313" key="2">
    <source>
        <dbReference type="Proteomes" id="UP000278962"/>
    </source>
</evidence>
<dbReference type="Proteomes" id="UP000278962">
    <property type="component" value="Unassembled WGS sequence"/>
</dbReference>
<evidence type="ECO:0000313" key="1">
    <source>
        <dbReference type="EMBL" id="RKQ93743.1"/>
    </source>
</evidence>
<name>A0A660LID7_9ACTN</name>
<sequence length="31" mass="3152">MTRKLLFALLALVLGIVALTLALSLVNGGLG</sequence>
<dbReference type="EMBL" id="RBIL01000001">
    <property type="protein sequence ID" value="RKQ93743.1"/>
    <property type="molecule type" value="Genomic_DNA"/>
</dbReference>
<organism evidence="1 2">
    <name type="scientific">Solirubrobacter pauli</name>
    <dbReference type="NCBI Taxonomy" id="166793"/>
    <lineage>
        <taxon>Bacteria</taxon>
        <taxon>Bacillati</taxon>
        <taxon>Actinomycetota</taxon>
        <taxon>Thermoleophilia</taxon>
        <taxon>Solirubrobacterales</taxon>
        <taxon>Solirubrobacteraceae</taxon>
        <taxon>Solirubrobacter</taxon>
    </lineage>
</organism>